<sequence length="270" mass="28782">MIFVALAALLWGLGGALAGRFMREIPPEVLIPWRFLLSFLLLLPLLLRHPPSQEERPRLIRVGLALSGAQAFYYLAIHTTTVATGIFLQYLAPALLTLYALLRMERLPARALAGVALALWGAYVLVVGRQGLQGSPVGVAYGLLSALSFALYAAFSHGLKTPPLVALGVATGVGSLLALPFLLLHLDRSLTLTPGQWGGILYLVTLGTVVPFGLFLQGVRTVPARTATLVAMLEPLSGALFAWPLAGEPLRPEALLGGLMILLGVALNRR</sequence>
<dbReference type="InterPro" id="IPR000620">
    <property type="entry name" value="EamA_dom"/>
</dbReference>
<dbReference type="AlphaFoldDB" id="A0A0M9AD57"/>
<dbReference type="PATRIC" id="fig|271.14.peg.890"/>
<feature type="transmembrane region" description="Helical" evidence="6">
    <location>
        <begin position="196"/>
        <end position="216"/>
    </location>
</feature>
<feature type="transmembrane region" description="Helical" evidence="6">
    <location>
        <begin position="28"/>
        <end position="47"/>
    </location>
</feature>
<evidence type="ECO:0000313" key="8">
    <source>
        <dbReference type="EMBL" id="KOX89637.1"/>
    </source>
</evidence>
<feature type="transmembrane region" description="Helical" evidence="6">
    <location>
        <begin position="138"/>
        <end position="155"/>
    </location>
</feature>
<dbReference type="PANTHER" id="PTHR42920">
    <property type="entry name" value="OS03G0707200 PROTEIN-RELATED"/>
    <property type="match status" value="1"/>
</dbReference>
<evidence type="ECO:0000259" key="7">
    <source>
        <dbReference type="Pfam" id="PF00892"/>
    </source>
</evidence>
<keyword evidence="5 6" id="KW-0472">Membrane</keyword>
<dbReference type="Pfam" id="PF00892">
    <property type="entry name" value="EamA"/>
    <property type="match status" value="2"/>
</dbReference>
<dbReference type="RefSeq" id="WP_053767423.1">
    <property type="nucleotide sequence ID" value="NZ_LHCI01000106.1"/>
</dbReference>
<evidence type="ECO:0000256" key="6">
    <source>
        <dbReference type="SAM" id="Phobius"/>
    </source>
</evidence>
<feature type="transmembrane region" description="Helical" evidence="6">
    <location>
        <begin position="109"/>
        <end position="126"/>
    </location>
</feature>
<feature type="transmembrane region" description="Helical" evidence="6">
    <location>
        <begin position="59"/>
        <end position="76"/>
    </location>
</feature>
<dbReference type="InterPro" id="IPR037185">
    <property type="entry name" value="EmrE-like"/>
</dbReference>
<feature type="domain" description="EamA" evidence="7">
    <location>
        <begin position="138"/>
        <end position="268"/>
    </location>
</feature>
<feature type="transmembrane region" description="Helical" evidence="6">
    <location>
        <begin position="82"/>
        <end position="102"/>
    </location>
</feature>
<evidence type="ECO:0000256" key="5">
    <source>
        <dbReference type="ARBA" id="ARBA00023136"/>
    </source>
</evidence>
<evidence type="ECO:0000256" key="1">
    <source>
        <dbReference type="ARBA" id="ARBA00004651"/>
    </source>
</evidence>
<keyword evidence="4 6" id="KW-1133">Transmembrane helix</keyword>
<dbReference type="InterPro" id="IPR051258">
    <property type="entry name" value="Diverse_Substrate_Transporter"/>
</dbReference>
<dbReference type="EMBL" id="LHCI01000106">
    <property type="protein sequence ID" value="KOX89637.1"/>
    <property type="molecule type" value="Genomic_DNA"/>
</dbReference>
<evidence type="ECO:0000256" key="2">
    <source>
        <dbReference type="ARBA" id="ARBA00022475"/>
    </source>
</evidence>
<evidence type="ECO:0000256" key="3">
    <source>
        <dbReference type="ARBA" id="ARBA00022692"/>
    </source>
</evidence>
<evidence type="ECO:0000256" key="4">
    <source>
        <dbReference type="ARBA" id="ARBA00022989"/>
    </source>
</evidence>
<proteinExistence type="predicted"/>
<dbReference type="PANTHER" id="PTHR42920:SF5">
    <property type="entry name" value="EAMA DOMAIN-CONTAINING PROTEIN"/>
    <property type="match status" value="1"/>
</dbReference>
<dbReference type="Proteomes" id="UP000037685">
    <property type="component" value="Unassembled WGS sequence"/>
</dbReference>
<evidence type="ECO:0000313" key="9">
    <source>
        <dbReference type="Proteomes" id="UP000037685"/>
    </source>
</evidence>
<accession>A0A0M9AD57</accession>
<dbReference type="GO" id="GO:0005886">
    <property type="term" value="C:plasma membrane"/>
    <property type="evidence" value="ECO:0007669"/>
    <property type="project" value="UniProtKB-SubCell"/>
</dbReference>
<comment type="subcellular location">
    <subcellularLocation>
        <location evidence="1">Cell membrane</location>
        <topology evidence="1">Multi-pass membrane protein</topology>
    </subcellularLocation>
</comment>
<organism evidence="8 9">
    <name type="scientific">Thermus aquaticus</name>
    <dbReference type="NCBI Taxonomy" id="271"/>
    <lineage>
        <taxon>Bacteria</taxon>
        <taxon>Thermotogati</taxon>
        <taxon>Deinococcota</taxon>
        <taxon>Deinococci</taxon>
        <taxon>Thermales</taxon>
        <taxon>Thermaceae</taxon>
        <taxon>Thermus</taxon>
    </lineage>
</organism>
<gene>
    <name evidence="8" type="primary">yicL_1</name>
    <name evidence="8" type="ORF">BVI061214_00814</name>
</gene>
<feature type="transmembrane region" description="Helical" evidence="6">
    <location>
        <begin position="164"/>
        <end position="184"/>
    </location>
</feature>
<feature type="domain" description="EamA" evidence="7">
    <location>
        <begin position="2"/>
        <end position="126"/>
    </location>
</feature>
<reference evidence="8 9" key="1">
    <citation type="submission" date="2015-07" db="EMBL/GenBank/DDBJ databases">
        <authorList>
            <person name="Noorani M."/>
        </authorList>
    </citation>
    <scope>NUCLEOTIDE SEQUENCE [LARGE SCALE GENOMIC DNA]</scope>
    <source>
        <strain evidence="9">ATCC 25104 / DSM 625 / JCM 10724 / NBRC 103206 / NCIMB 11243 / YT-1</strain>
    </source>
</reference>
<dbReference type="SUPFAM" id="SSF103481">
    <property type="entry name" value="Multidrug resistance efflux transporter EmrE"/>
    <property type="match status" value="2"/>
</dbReference>
<keyword evidence="3 6" id="KW-0812">Transmembrane</keyword>
<comment type="caution">
    <text evidence="8">The sequence shown here is derived from an EMBL/GenBank/DDBJ whole genome shotgun (WGS) entry which is preliminary data.</text>
</comment>
<protein>
    <submittedName>
        <fullName evidence="8">Putative inner membrane transporter YicL</fullName>
    </submittedName>
</protein>
<keyword evidence="2" id="KW-1003">Cell membrane</keyword>
<name>A0A0M9AD57_THEAQ</name>